<dbReference type="PANTHER" id="PTHR43649:SF29">
    <property type="entry name" value="OSMOPROTECTIVE COMPOUNDS-BINDING PROTEIN GGTB"/>
    <property type="match status" value="1"/>
</dbReference>
<comment type="similarity">
    <text evidence="1">Belongs to the bacterial solute-binding protein 1 family.</text>
</comment>
<sequence>MTVAASLLALGACSTPPGPEAAKASAADFQLPDGPKKGELSIITKYGNAKYSPYFNGIVKAYEKANPGVDVTIQNAGDQAYKDKVKVLAAGKKLPDIYFSWPGAFAEQFIDAGYAADLSSVLKGTKWGKSFAPAALRATKHDGKIYGVPITLDAKVWIYNKEAFRKAGLQQPKTFQDLIGSCSALRKAGYQPVAFGNQDGWPAIQYLTQLNPQRVPYQTLQKDYAGGQGADFSDPGYVKALKDFKKVNQGCMTKGSNAISDQTATANFLNQKAAMYYTESLAFGQFSEAGGAPKGFEKKWGFFRNPPIQGANGNQKILAGAPDTFMVNSQSKNKALAVDFLKFMTSRKNGTKMIEELGWLSPIDGSAAAADTIPQQQKLSNLIDHTDTMAVWLDTAADPDIAQAYLAGVEGMLSGNLSATGVMKNVKSAAKGDGDASPEN</sequence>
<keyword evidence="2" id="KW-0813">Transport</keyword>
<proteinExistence type="inferred from homology"/>
<dbReference type="Proteomes" id="UP000539111">
    <property type="component" value="Unassembled WGS sequence"/>
</dbReference>
<evidence type="ECO:0000313" key="3">
    <source>
        <dbReference type="EMBL" id="NYI67487.1"/>
    </source>
</evidence>
<name>A0A7Z0D263_9MICO</name>
<gene>
    <name evidence="3" type="ORF">BJY26_001793</name>
</gene>
<dbReference type="InterPro" id="IPR050490">
    <property type="entry name" value="Bact_solute-bd_prot1"/>
</dbReference>
<keyword evidence="4" id="KW-1185">Reference proteome</keyword>
<dbReference type="Gene3D" id="3.40.190.10">
    <property type="entry name" value="Periplasmic binding protein-like II"/>
    <property type="match status" value="2"/>
</dbReference>
<evidence type="ECO:0000313" key="4">
    <source>
        <dbReference type="Proteomes" id="UP000539111"/>
    </source>
</evidence>
<comment type="caution">
    <text evidence="3">The sequence shown here is derived from an EMBL/GenBank/DDBJ whole genome shotgun (WGS) entry which is preliminary data.</text>
</comment>
<dbReference type="EMBL" id="JACBZP010000001">
    <property type="protein sequence ID" value="NYI67487.1"/>
    <property type="molecule type" value="Genomic_DNA"/>
</dbReference>
<protein>
    <submittedName>
        <fullName evidence="3">Raffinose/stachyose/melibiose transport system substrate-binding protein</fullName>
    </submittedName>
</protein>
<evidence type="ECO:0000256" key="2">
    <source>
        <dbReference type="ARBA" id="ARBA00022448"/>
    </source>
</evidence>
<dbReference type="InterPro" id="IPR006059">
    <property type="entry name" value="SBP"/>
</dbReference>
<dbReference type="RefSeq" id="WP_179427487.1">
    <property type="nucleotide sequence ID" value="NZ_JACBZP010000001.1"/>
</dbReference>
<dbReference type="Pfam" id="PF01547">
    <property type="entry name" value="SBP_bac_1"/>
    <property type="match status" value="1"/>
</dbReference>
<organism evidence="3 4">
    <name type="scientific">Spelaeicoccus albus</name>
    <dbReference type="NCBI Taxonomy" id="1280376"/>
    <lineage>
        <taxon>Bacteria</taxon>
        <taxon>Bacillati</taxon>
        <taxon>Actinomycetota</taxon>
        <taxon>Actinomycetes</taxon>
        <taxon>Micrococcales</taxon>
        <taxon>Brevibacteriaceae</taxon>
        <taxon>Spelaeicoccus</taxon>
    </lineage>
</organism>
<reference evidence="3 4" key="1">
    <citation type="submission" date="2020-07" db="EMBL/GenBank/DDBJ databases">
        <title>Sequencing the genomes of 1000 actinobacteria strains.</title>
        <authorList>
            <person name="Klenk H.-P."/>
        </authorList>
    </citation>
    <scope>NUCLEOTIDE SEQUENCE [LARGE SCALE GENOMIC DNA]</scope>
    <source>
        <strain evidence="3 4">DSM 26341</strain>
    </source>
</reference>
<dbReference type="SUPFAM" id="SSF53850">
    <property type="entry name" value="Periplasmic binding protein-like II"/>
    <property type="match status" value="1"/>
</dbReference>
<dbReference type="AlphaFoldDB" id="A0A7Z0D263"/>
<evidence type="ECO:0000256" key="1">
    <source>
        <dbReference type="ARBA" id="ARBA00008520"/>
    </source>
</evidence>
<dbReference type="PANTHER" id="PTHR43649">
    <property type="entry name" value="ARABINOSE-BINDING PROTEIN-RELATED"/>
    <property type="match status" value="1"/>
</dbReference>
<accession>A0A7Z0D263</accession>